<dbReference type="PANTHER" id="PTHR10373">
    <property type="entry name" value="TRANSCRIPTION FACTOR 7 FAMILY MEMBER"/>
    <property type="match status" value="1"/>
</dbReference>
<feature type="domain" description="HMG box" evidence="11">
    <location>
        <begin position="175"/>
        <end position="245"/>
    </location>
</feature>
<feature type="region of interest" description="Disordered" evidence="10">
    <location>
        <begin position="285"/>
        <end position="314"/>
    </location>
</feature>
<feature type="compositionally biased region" description="Basic and acidic residues" evidence="10">
    <location>
        <begin position="227"/>
        <end position="236"/>
    </location>
</feature>
<protein>
    <recommendedName>
        <fullName evidence="11">HMG box domain-containing protein</fullName>
    </recommendedName>
</protein>
<keyword evidence="8 9" id="KW-0539">Nucleus</keyword>
<dbReference type="GO" id="GO:0000981">
    <property type="term" value="F:DNA-binding transcription factor activity, RNA polymerase II-specific"/>
    <property type="evidence" value="ECO:0007669"/>
    <property type="project" value="TreeGrafter"/>
</dbReference>
<evidence type="ECO:0000256" key="6">
    <source>
        <dbReference type="ARBA" id="ARBA00023159"/>
    </source>
</evidence>
<dbReference type="PANTHER" id="PTHR10373:SF38">
    <property type="entry name" value="PROTEIN PANGOLIN, ISOFORM J"/>
    <property type="match status" value="1"/>
</dbReference>
<comment type="similarity">
    <text evidence="2">Belongs to the TCF/LEF family.</text>
</comment>
<evidence type="ECO:0000313" key="13">
    <source>
        <dbReference type="Proteomes" id="UP001331515"/>
    </source>
</evidence>
<dbReference type="Pfam" id="PF00505">
    <property type="entry name" value="HMG_box"/>
    <property type="match status" value="1"/>
</dbReference>
<keyword evidence="3" id="KW-0879">Wnt signaling pathway</keyword>
<keyword evidence="13" id="KW-1185">Reference proteome</keyword>
<feature type="region of interest" description="Disordered" evidence="10">
    <location>
        <begin position="1"/>
        <end position="20"/>
    </location>
</feature>
<evidence type="ECO:0000256" key="7">
    <source>
        <dbReference type="ARBA" id="ARBA00023163"/>
    </source>
</evidence>
<evidence type="ECO:0000256" key="1">
    <source>
        <dbReference type="ARBA" id="ARBA00004123"/>
    </source>
</evidence>
<keyword evidence="5 9" id="KW-0238">DNA-binding</keyword>
<dbReference type="InterPro" id="IPR036910">
    <property type="entry name" value="HMG_box_dom_sf"/>
</dbReference>
<comment type="subcellular location">
    <subcellularLocation>
        <location evidence="1">Nucleus</location>
    </subcellularLocation>
</comment>
<proteinExistence type="inferred from homology"/>
<evidence type="ECO:0000256" key="3">
    <source>
        <dbReference type="ARBA" id="ARBA00022687"/>
    </source>
</evidence>
<dbReference type="PROSITE" id="PS50118">
    <property type="entry name" value="HMG_BOX_2"/>
    <property type="match status" value="1"/>
</dbReference>
<dbReference type="SUPFAM" id="SSF47095">
    <property type="entry name" value="HMG-box"/>
    <property type="match status" value="1"/>
</dbReference>
<comment type="caution">
    <text evidence="12">The sequence shown here is derived from an EMBL/GenBank/DDBJ whole genome shotgun (WGS) entry which is preliminary data.</text>
</comment>
<reference evidence="12 13" key="1">
    <citation type="journal article" date="2023" name="Mol. Biol. Evol.">
        <title>Genomics of Secondarily Temperate Adaptation in the Only Non-Antarctic Icefish.</title>
        <authorList>
            <person name="Rivera-Colon A.G."/>
            <person name="Rayamajhi N."/>
            <person name="Minhas B.F."/>
            <person name="Madrigal G."/>
            <person name="Bilyk K.T."/>
            <person name="Yoon V."/>
            <person name="Hune M."/>
            <person name="Gregory S."/>
            <person name="Cheng C.H.C."/>
            <person name="Catchen J.M."/>
        </authorList>
    </citation>
    <scope>NUCLEOTIDE SEQUENCE [LARGE SCALE GENOMIC DNA]</scope>
    <source>
        <tissue evidence="12">White muscle</tissue>
    </source>
</reference>
<dbReference type="Proteomes" id="UP001331515">
    <property type="component" value="Unassembled WGS sequence"/>
</dbReference>
<dbReference type="InterPro" id="IPR024940">
    <property type="entry name" value="TCF/LEF"/>
</dbReference>
<feature type="compositionally biased region" description="Basic and acidic residues" evidence="10">
    <location>
        <begin position="1"/>
        <end position="18"/>
    </location>
</feature>
<feature type="region of interest" description="Disordered" evidence="10">
    <location>
        <begin position="227"/>
        <end position="273"/>
    </location>
</feature>
<evidence type="ECO:0000259" key="11">
    <source>
        <dbReference type="PROSITE" id="PS50118"/>
    </source>
</evidence>
<organism evidence="12 13">
    <name type="scientific">Champsocephalus gunnari</name>
    <name type="common">Mackerel icefish</name>
    <dbReference type="NCBI Taxonomy" id="52237"/>
    <lineage>
        <taxon>Eukaryota</taxon>
        <taxon>Metazoa</taxon>
        <taxon>Chordata</taxon>
        <taxon>Craniata</taxon>
        <taxon>Vertebrata</taxon>
        <taxon>Euteleostomi</taxon>
        <taxon>Actinopterygii</taxon>
        <taxon>Neopterygii</taxon>
        <taxon>Teleostei</taxon>
        <taxon>Neoteleostei</taxon>
        <taxon>Acanthomorphata</taxon>
        <taxon>Eupercaria</taxon>
        <taxon>Perciformes</taxon>
        <taxon>Notothenioidei</taxon>
        <taxon>Channichthyidae</taxon>
        <taxon>Champsocephalus</taxon>
    </lineage>
</organism>
<evidence type="ECO:0000256" key="10">
    <source>
        <dbReference type="SAM" id="MobiDB-lite"/>
    </source>
</evidence>
<evidence type="ECO:0000256" key="9">
    <source>
        <dbReference type="PROSITE-ProRule" id="PRU00267"/>
    </source>
</evidence>
<evidence type="ECO:0000256" key="8">
    <source>
        <dbReference type="ARBA" id="ARBA00023242"/>
    </source>
</evidence>
<feature type="DNA-binding region" description="HMG box" evidence="9">
    <location>
        <begin position="175"/>
        <end position="245"/>
    </location>
</feature>
<name>A0AAN8HSC0_CHAGU</name>
<dbReference type="Gene3D" id="1.10.30.10">
    <property type="entry name" value="High mobility group box domain"/>
    <property type="match status" value="1"/>
</dbReference>
<gene>
    <name evidence="12" type="ORF">CgunFtcFv8_022434</name>
</gene>
<keyword evidence="4" id="KW-0805">Transcription regulation</keyword>
<dbReference type="EMBL" id="JAURVH010001519">
    <property type="protein sequence ID" value="KAK5926899.1"/>
    <property type="molecule type" value="Genomic_DNA"/>
</dbReference>
<dbReference type="GO" id="GO:1990907">
    <property type="term" value="C:beta-catenin-TCF complex"/>
    <property type="evidence" value="ECO:0007669"/>
    <property type="project" value="TreeGrafter"/>
</dbReference>
<evidence type="ECO:0000256" key="5">
    <source>
        <dbReference type="ARBA" id="ARBA00023125"/>
    </source>
</evidence>
<dbReference type="SMART" id="SM00398">
    <property type="entry name" value="HMG"/>
    <property type="match status" value="1"/>
</dbReference>
<dbReference type="InterPro" id="IPR009071">
    <property type="entry name" value="HMG_box_dom"/>
</dbReference>
<evidence type="ECO:0000256" key="2">
    <source>
        <dbReference type="ARBA" id="ARBA00006569"/>
    </source>
</evidence>
<dbReference type="GO" id="GO:0000978">
    <property type="term" value="F:RNA polymerase II cis-regulatory region sequence-specific DNA binding"/>
    <property type="evidence" value="ECO:0007669"/>
    <property type="project" value="TreeGrafter"/>
</dbReference>
<dbReference type="GO" id="GO:0060070">
    <property type="term" value="P:canonical Wnt signaling pathway"/>
    <property type="evidence" value="ECO:0007669"/>
    <property type="project" value="TreeGrafter"/>
</dbReference>
<evidence type="ECO:0000313" key="12">
    <source>
        <dbReference type="EMBL" id="KAK5926899.1"/>
    </source>
</evidence>
<accession>A0AAN8HSC0</accession>
<dbReference type="AlphaFoldDB" id="A0AAN8HSC0"/>
<keyword evidence="7" id="KW-0804">Transcription</keyword>
<dbReference type="GO" id="GO:0000785">
    <property type="term" value="C:chromatin"/>
    <property type="evidence" value="ECO:0007669"/>
    <property type="project" value="TreeGrafter"/>
</dbReference>
<evidence type="ECO:0000256" key="4">
    <source>
        <dbReference type="ARBA" id="ARBA00023015"/>
    </source>
</evidence>
<sequence>MKESKLGDSHREQHEQPKVKTHNLKTVQAVANSVSIMEHLTKLQELVAGMSPDEFLSTLLEALQACVGEALNPLSPPAPAAPQLNIQYMWPANHAQVLTAVREPAAAPQQIIDVPMVNLPEGQHLCYVGMINGQELYQVLYTEVPPPYFQFPVPAAPSLSYNSTNKQQDTNHPYVRNPLNAFMLYMKEHRDLVKAEVVSERRGTAAENEILGQRWKAMTEEDKEKYFSQSQEEKRLHAQQNPHWSNRDNYGRKIRKRRHARSSEKASAPAKKQCVTALSCSEAASGGAAAPLTEDSDHVSHQHGGADLNCLLQP</sequence>
<keyword evidence="6" id="KW-0010">Activator</keyword>